<protein>
    <submittedName>
        <fullName evidence="2">Uncharacterized protein</fullName>
    </submittedName>
</protein>
<proteinExistence type="predicted"/>
<gene>
    <name evidence="2" type="ORF">RGQ30_09460</name>
</gene>
<keyword evidence="1" id="KW-0812">Transmembrane</keyword>
<evidence type="ECO:0000256" key="1">
    <source>
        <dbReference type="SAM" id="Phobius"/>
    </source>
</evidence>
<sequence length="171" mass="19220">MNEVLVGLGIAYIFLAALLLLALIFGQMKWVTKLILIVVSVGFYWVSYINWQDAQGWPSQAELPKRFLFYAVVVEEPDKAEGIEGRLFVWASDLSNDKPADTPRAYVLPYGKDLHAKLDAAQRQMRNGNLQIGEVGGALFDPQAARDNTRIADRKIDLEFTDLPDPQLPEK</sequence>
<keyword evidence="3" id="KW-1185">Reference proteome</keyword>
<accession>A0AA86J601</accession>
<keyword evidence="1" id="KW-0472">Membrane</keyword>
<dbReference type="KEGG" id="lto:RGQ30_09460"/>
<reference evidence="2 3" key="1">
    <citation type="submission" date="2023-10" db="EMBL/GenBank/DDBJ databases">
        <title>Complete Genome Sequence of Limnobacter thiooxidans CS-K2T, Isolated from freshwater lake sediments in Bavaria, Germany.</title>
        <authorList>
            <person name="Naruki M."/>
            <person name="Watanabe A."/>
            <person name="Warashina T."/>
            <person name="Morita T."/>
            <person name="Arakawa K."/>
        </authorList>
    </citation>
    <scope>NUCLEOTIDE SEQUENCE [LARGE SCALE GENOMIC DNA]</scope>
    <source>
        <strain evidence="2 3">CS-K2</strain>
    </source>
</reference>
<keyword evidence="1" id="KW-1133">Transmembrane helix</keyword>
<evidence type="ECO:0000313" key="3">
    <source>
        <dbReference type="Proteomes" id="UP001329151"/>
    </source>
</evidence>
<dbReference type="EMBL" id="AP028947">
    <property type="protein sequence ID" value="BET25445.1"/>
    <property type="molecule type" value="Genomic_DNA"/>
</dbReference>
<dbReference type="AlphaFoldDB" id="A0AA86J601"/>
<feature type="transmembrane region" description="Helical" evidence="1">
    <location>
        <begin position="6"/>
        <end position="25"/>
    </location>
</feature>
<dbReference type="RefSeq" id="WP_130558078.1">
    <property type="nucleotide sequence ID" value="NZ_AP028947.1"/>
</dbReference>
<organism evidence="2 3">
    <name type="scientific">Limnobacter thiooxidans</name>
    <dbReference type="NCBI Taxonomy" id="131080"/>
    <lineage>
        <taxon>Bacteria</taxon>
        <taxon>Pseudomonadati</taxon>
        <taxon>Pseudomonadota</taxon>
        <taxon>Betaproteobacteria</taxon>
        <taxon>Burkholderiales</taxon>
        <taxon>Burkholderiaceae</taxon>
        <taxon>Limnobacter</taxon>
    </lineage>
</organism>
<dbReference type="Proteomes" id="UP001329151">
    <property type="component" value="Chromosome"/>
</dbReference>
<name>A0AA86J601_9BURK</name>
<evidence type="ECO:0000313" key="2">
    <source>
        <dbReference type="EMBL" id="BET25445.1"/>
    </source>
</evidence>